<protein>
    <submittedName>
        <fullName evidence="1">N-formylglutamate amidohydrolase</fullName>
    </submittedName>
</protein>
<keyword evidence="2" id="KW-1185">Reference proteome</keyword>
<dbReference type="GO" id="GO:0016787">
    <property type="term" value="F:hydrolase activity"/>
    <property type="evidence" value="ECO:0007669"/>
    <property type="project" value="UniProtKB-KW"/>
</dbReference>
<accession>A0A858R4M8</accession>
<dbReference type="Pfam" id="PF05013">
    <property type="entry name" value="FGase"/>
    <property type="match status" value="1"/>
</dbReference>
<dbReference type="EMBL" id="CP051775">
    <property type="protein sequence ID" value="QJE72036.1"/>
    <property type="molecule type" value="Genomic_DNA"/>
</dbReference>
<gene>
    <name evidence="1" type="ORF">HHL28_01985</name>
</gene>
<sequence length="297" mass="32101">MDHPRATESPVIGDVYRILAPAPQTLPVVLASPHSGSAYPDAFLAASRLDAKALRRSEDCYVDEIFAPAAALGAPLLAALFPRAFLDPNREPFELDPAMVEGPLPGYANTRSPRVAAGLGTIARVVASGEEIYRRKLRFAEVIERVETCYYPYHAALRRLVDATVARFGYCILVDCHSMPSIGLPPEAAETGTTDIVLGDCYGTACASPIVAAAEATLQSLGYTVSRNAPYAGGHTTRHYGRPSEGVHALQVELNRSLYMDEVTLERRPYLPVLARHMELVVGALGALPGHRLKPKR</sequence>
<evidence type="ECO:0000313" key="1">
    <source>
        <dbReference type="EMBL" id="QJE72036.1"/>
    </source>
</evidence>
<dbReference type="Gene3D" id="3.40.630.40">
    <property type="entry name" value="Zn-dependent exopeptidases"/>
    <property type="match status" value="1"/>
</dbReference>
<dbReference type="InterPro" id="IPR007709">
    <property type="entry name" value="N-FG_amidohydro"/>
</dbReference>
<dbReference type="Proteomes" id="UP000501891">
    <property type="component" value="Chromosome"/>
</dbReference>
<proteinExistence type="predicted"/>
<dbReference type="KEGG" id="acru:HHL28_01985"/>
<name>A0A858R4M8_9PROT</name>
<dbReference type="SUPFAM" id="SSF53187">
    <property type="entry name" value="Zn-dependent exopeptidases"/>
    <property type="match status" value="1"/>
</dbReference>
<reference evidence="1" key="1">
    <citation type="submission" date="2020-04" db="EMBL/GenBank/DDBJ databases">
        <title>A desert anoxygenic phototrophic bacterium fixes CO2 using RubisCO under aerobic conditions.</title>
        <authorList>
            <person name="Tang K."/>
        </authorList>
    </citation>
    <scope>NUCLEOTIDE SEQUENCE [LARGE SCALE GENOMIC DNA]</scope>
    <source>
        <strain evidence="1">MIMtkB3</strain>
    </source>
</reference>
<dbReference type="AlphaFoldDB" id="A0A858R4M8"/>
<evidence type="ECO:0000313" key="2">
    <source>
        <dbReference type="Proteomes" id="UP000501891"/>
    </source>
</evidence>
<organism evidence="1 2">
    <name type="scientific">Aerophototrophica crusticola</name>
    <dbReference type="NCBI Taxonomy" id="1709002"/>
    <lineage>
        <taxon>Bacteria</taxon>
        <taxon>Pseudomonadati</taxon>
        <taxon>Pseudomonadota</taxon>
        <taxon>Alphaproteobacteria</taxon>
        <taxon>Rhodospirillales</taxon>
        <taxon>Rhodospirillaceae</taxon>
        <taxon>Aerophototrophica</taxon>
    </lineage>
</organism>